<dbReference type="AlphaFoldDB" id="A0A5S4V279"/>
<evidence type="ECO:0000256" key="1">
    <source>
        <dbReference type="SAM" id="SignalP"/>
    </source>
</evidence>
<evidence type="ECO:0000313" key="3">
    <source>
        <dbReference type="Proteomes" id="UP000325243"/>
    </source>
</evidence>
<dbReference type="RefSeq" id="WP_148732508.1">
    <property type="nucleotide sequence ID" value="NZ_VSSB01000001.1"/>
</dbReference>
<evidence type="ECO:0000313" key="2">
    <source>
        <dbReference type="EMBL" id="TYL53046.1"/>
    </source>
</evidence>
<accession>A0A5S4V279</accession>
<proteinExistence type="predicted"/>
<reference evidence="2 3" key="1">
    <citation type="submission" date="2019-08" db="EMBL/GenBank/DDBJ databases">
        <authorList>
            <person name="Hu J."/>
        </authorList>
    </citation>
    <scope>NUCLEOTIDE SEQUENCE [LARGE SCALE GENOMIC DNA]</scope>
    <source>
        <strain evidence="2 3">NEAU-184</strain>
    </source>
</reference>
<organism evidence="2 3">
    <name type="scientific">Agromyces mariniharenae</name>
    <dbReference type="NCBI Taxonomy" id="2604423"/>
    <lineage>
        <taxon>Bacteria</taxon>
        <taxon>Bacillati</taxon>
        <taxon>Actinomycetota</taxon>
        <taxon>Actinomycetes</taxon>
        <taxon>Micrococcales</taxon>
        <taxon>Microbacteriaceae</taxon>
        <taxon>Agromyces</taxon>
    </lineage>
</organism>
<gene>
    <name evidence="2" type="ORF">FYC51_04840</name>
</gene>
<dbReference type="PROSITE" id="PS51257">
    <property type="entry name" value="PROKAR_LIPOPROTEIN"/>
    <property type="match status" value="1"/>
</dbReference>
<sequence length="158" mass="15745">MSLPRAVALVPAALGLLLFTACAGGAVAEEAASSKAPEPTTEAVAEQTVAEACLLLQSGAMELVALGQQEDAFTAAMADPAGQAAKFESADAAFAAAVDQVSNAEVLVPAEVTSEAMHGLAAFLRGAIDDPAGADPNEVGPFLEDLYAGLGGIREVCS</sequence>
<feature type="signal peptide" evidence="1">
    <location>
        <begin position="1"/>
        <end position="23"/>
    </location>
</feature>
<dbReference type="EMBL" id="VSSB01000001">
    <property type="protein sequence ID" value="TYL53046.1"/>
    <property type="molecule type" value="Genomic_DNA"/>
</dbReference>
<dbReference type="Proteomes" id="UP000325243">
    <property type="component" value="Unassembled WGS sequence"/>
</dbReference>
<keyword evidence="3" id="KW-1185">Reference proteome</keyword>
<keyword evidence="1" id="KW-0732">Signal</keyword>
<protein>
    <submittedName>
        <fullName evidence="2">Uncharacterized protein</fullName>
    </submittedName>
</protein>
<name>A0A5S4V279_9MICO</name>
<feature type="chain" id="PRO_5039372049" evidence="1">
    <location>
        <begin position="24"/>
        <end position="158"/>
    </location>
</feature>
<comment type="caution">
    <text evidence="2">The sequence shown here is derived from an EMBL/GenBank/DDBJ whole genome shotgun (WGS) entry which is preliminary data.</text>
</comment>